<dbReference type="SUPFAM" id="SSF51658">
    <property type="entry name" value="Xylose isomerase-like"/>
    <property type="match status" value="1"/>
</dbReference>
<name>A0A6I2UBJ8_9FIRM</name>
<accession>A0A6I2UBJ8</accession>
<evidence type="ECO:0000313" key="3">
    <source>
        <dbReference type="Proteomes" id="UP000433181"/>
    </source>
</evidence>
<dbReference type="InterPro" id="IPR050312">
    <property type="entry name" value="IolE/XylAMocC-like"/>
</dbReference>
<dbReference type="Gene3D" id="3.20.20.150">
    <property type="entry name" value="Divalent-metal-dependent TIM barrel enzymes"/>
    <property type="match status" value="1"/>
</dbReference>
<dbReference type="InterPro" id="IPR036237">
    <property type="entry name" value="Xyl_isomerase-like_sf"/>
</dbReference>
<dbReference type="GO" id="GO:0016853">
    <property type="term" value="F:isomerase activity"/>
    <property type="evidence" value="ECO:0007669"/>
    <property type="project" value="UniProtKB-KW"/>
</dbReference>
<protein>
    <submittedName>
        <fullName evidence="2">Sugar phosphate isomerase/epimerase</fullName>
    </submittedName>
</protein>
<evidence type="ECO:0000313" key="2">
    <source>
        <dbReference type="EMBL" id="MSU08107.1"/>
    </source>
</evidence>
<reference evidence="2 3" key="1">
    <citation type="submission" date="2019-08" db="EMBL/GenBank/DDBJ databases">
        <title>In-depth cultivation of the pig gut microbiome towards novel bacterial diversity and tailored functional studies.</title>
        <authorList>
            <person name="Wylensek D."/>
            <person name="Hitch T.C.A."/>
            <person name="Clavel T."/>
        </authorList>
    </citation>
    <scope>NUCLEOTIDE SEQUENCE [LARGE SCALE GENOMIC DNA]</scope>
    <source>
        <strain evidence="2 3">WCA-693-APC-5D-A</strain>
    </source>
</reference>
<dbReference type="GeneID" id="96778021"/>
<proteinExistence type="predicted"/>
<sequence length="266" mass="29916">MKLSVSNIAWSAEDDVQMYEFLAGQGISGVEIAPTRIFPENPYEKISEVSLFQRELLEKYNLAISSIQSIWYGISENMFAAKESRLFLLDYTKRTIEFASAAMCNNIVFGCPKNRKCNGDVDAAYSTAVDFFHILGEYAAEHGTVIAMEANPDIYGTDFITTTPMAIQLAKDVNSRGFKVNLDVGTMICNDEDCTCLEQDYHLINHVHISEPYLMPIEKRILHEDLCRMAVGCGYEGYISLETKNSNDINLLKSQILYMKTIFGGD</sequence>
<comment type="caution">
    <text evidence="2">The sequence shown here is derived from an EMBL/GenBank/DDBJ whole genome shotgun (WGS) entry which is preliminary data.</text>
</comment>
<dbReference type="InterPro" id="IPR013022">
    <property type="entry name" value="Xyl_isomerase-like_TIM-brl"/>
</dbReference>
<evidence type="ECO:0000259" key="1">
    <source>
        <dbReference type="Pfam" id="PF01261"/>
    </source>
</evidence>
<dbReference type="RefSeq" id="WP_154406266.1">
    <property type="nucleotide sequence ID" value="NZ_VUNR01000005.1"/>
</dbReference>
<dbReference type="EMBL" id="VUNR01000005">
    <property type="protein sequence ID" value="MSU08107.1"/>
    <property type="molecule type" value="Genomic_DNA"/>
</dbReference>
<keyword evidence="2" id="KW-0413">Isomerase</keyword>
<gene>
    <name evidence="2" type="ORF">FYJ84_03760</name>
</gene>
<dbReference type="Proteomes" id="UP000433181">
    <property type="component" value="Unassembled WGS sequence"/>
</dbReference>
<keyword evidence="3" id="KW-1185">Reference proteome</keyword>
<dbReference type="AlphaFoldDB" id="A0A6I2UBJ8"/>
<organism evidence="2 3">
    <name type="scientific">Anaerovibrio slackiae</name>
    <dbReference type="NCBI Taxonomy" id="2652309"/>
    <lineage>
        <taxon>Bacteria</taxon>
        <taxon>Bacillati</taxon>
        <taxon>Bacillota</taxon>
        <taxon>Negativicutes</taxon>
        <taxon>Selenomonadales</taxon>
        <taxon>Selenomonadaceae</taxon>
        <taxon>Anaerovibrio</taxon>
    </lineage>
</organism>
<dbReference type="PANTHER" id="PTHR12110">
    <property type="entry name" value="HYDROXYPYRUVATE ISOMERASE"/>
    <property type="match status" value="1"/>
</dbReference>
<dbReference type="Pfam" id="PF01261">
    <property type="entry name" value="AP_endonuc_2"/>
    <property type="match status" value="1"/>
</dbReference>
<feature type="domain" description="Xylose isomerase-like TIM barrel" evidence="1">
    <location>
        <begin position="25"/>
        <end position="256"/>
    </location>
</feature>